<dbReference type="Proteomes" id="UP000291613">
    <property type="component" value="Unassembled WGS sequence"/>
</dbReference>
<keyword evidence="9 10" id="KW-0472">Membrane</keyword>
<dbReference type="RefSeq" id="WP_131001239.1">
    <property type="nucleotide sequence ID" value="NZ_JBHSZR010000002.1"/>
</dbReference>
<dbReference type="AlphaFoldDB" id="A0A4Q9GT52"/>
<dbReference type="OrthoDB" id="9804841at2"/>
<dbReference type="GO" id="GO:0005886">
    <property type="term" value="C:plasma membrane"/>
    <property type="evidence" value="ECO:0007669"/>
    <property type="project" value="UniProtKB-SubCell"/>
</dbReference>
<sequence length="199" mass="21394">MSAGGDMDGKDQSRSHAWVAVSCLGIAAFMLGAAYAAVPLYDMFCRATGYGGTTQVAVSAPTQALGREISVRFDGNVAPGLAWTFGPETNVMTVKVGESKLVFFKAKNVSDKPLVGTASYNVTPDQMGAYFTKIQCFCFTEQRLAPGEEIDMPVSFFVDPSLVENHELDRMGQLTLSYTFHPVKEPKSASATAAEKPRT</sequence>
<accession>A0A4Q9GT52</accession>
<reference evidence="12 13" key="1">
    <citation type="submission" date="2019-02" db="EMBL/GenBank/DDBJ databases">
        <title>Hansschlegelia quercus sp. nov., a novel methylotrophic bacterium from buds of oak (Quercus robur L.).</title>
        <authorList>
            <person name="Agafonova N.V."/>
            <person name="Kaparullina E.N."/>
            <person name="Grouzdev D.S."/>
            <person name="Doronina N.V."/>
        </authorList>
    </citation>
    <scope>NUCLEOTIDE SEQUENCE [LARGE SCALE GENOMIC DNA]</scope>
    <source>
        <strain evidence="12 13">Dub</strain>
    </source>
</reference>
<dbReference type="PANTHER" id="PTHR21320">
    <property type="entry name" value="CYTOCHROME C OXIDASE ASSEMBLY PROTEIN COX11-RELATED"/>
    <property type="match status" value="1"/>
</dbReference>
<feature type="topological domain" description="Cytoplasmic" evidence="10">
    <location>
        <begin position="1"/>
        <end position="14"/>
    </location>
</feature>
<evidence type="ECO:0000256" key="6">
    <source>
        <dbReference type="ARBA" id="ARBA00022968"/>
    </source>
</evidence>
<keyword evidence="13" id="KW-1185">Reference proteome</keyword>
<dbReference type="HAMAP" id="MF_00155">
    <property type="entry name" value="CtaG"/>
    <property type="match status" value="1"/>
</dbReference>
<name>A0A4Q9GT52_9HYPH</name>
<evidence type="ECO:0000256" key="11">
    <source>
        <dbReference type="SAM" id="Phobius"/>
    </source>
</evidence>
<keyword evidence="5 10" id="KW-0812">Transmembrane</keyword>
<dbReference type="Gene3D" id="2.60.370.10">
    <property type="entry name" value="Ctag/Cox11"/>
    <property type="match status" value="1"/>
</dbReference>
<evidence type="ECO:0000256" key="8">
    <source>
        <dbReference type="ARBA" id="ARBA00023008"/>
    </source>
</evidence>
<evidence type="ECO:0000313" key="12">
    <source>
        <dbReference type="EMBL" id="TBN54987.1"/>
    </source>
</evidence>
<evidence type="ECO:0000256" key="10">
    <source>
        <dbReference type="HAMAP-Rule" id="MF_00155"/>
    </source>
</evidence>
<evidence type="ECO:0000256" key="3">
    <source>
        <dbReference type="ARBA" id="ARBA00009620"/>
    </source>
</evidence>
<keyword evidence="7 10" id="KW-1133">Transmembrane helix</keyword>
<protein>
    <recommendedName>
        <fullName evidence="4 10">Cytochrome c oxidase assembly protein CtaG</fullName>
    </recommendedName>
</protein>
<evidence type="ECO:0000256" key="5">
    <source>
        <dbReference type="ARBA" id="ARBA00022692"/>
    </source>
</evidence>
<comment type="similarity">
    <text evidence="3 10">Belongs to the COX11/CtaG family.</text>
</comment>
<dbReference type="GO" id="GO:0008535">
    <property type="term" value="P:respiratory chain complex IV assembly"/>
    <property type="evidence" value="ECO:0007669"/>
    <property type="project" value="UniProtKB-UniRule"/>
</dbReference>
<dbReference type="PANTHER" id="PTHR21320:SF3">
    <property type="entry name" value="CYTOCHROME C OXIDASE ASSEMBLY PROTEIN COX11, MITOCHONDRIAL-RELATED"/>
    <property type="match status" value="1"/>
</dbReference>
<dbReference type="NCBIfam" id="NF003465">
    <property type="entry name" value="PRK05089.1"/>
    <property type="match status" value="1"/>
</dbReference>
<comment type="caution">
    <text evidence="12">The sequence shown here is derived from an EMBL/GenBank/DDBJ whole genome shotgun (WGS) entry which is preliminary data.</text>
</comment>
<dbReference type="InterPro" id="IPR023471">
    <property type="entry name" value="CtaG/Cox11_dom_sf"/>
</dbReference>
<evidence type="ECO:0000256" key="7">
    <source>
        <dbReference type="ARBA" id="ARBA00022989"/>
    </source>
</evidence>
<comment type="function">
    <text evidence="1 10">Exerts its effect at some terminal stage of cytochrome c oxidase synthesis, probably by being involved in the insertion of the copper B into subunit I.</text>
</comment>
<evidence type="ECO:0000256" key="2">
    <source>
        <dbReference type="ARBA" id="ARBA00004382"/>
    </source>
</evidence>
<dbReference type="InterPro" id="IPR007533">
    <property type="entry name" value="Cyt_c_oxidase_assmbl_CtaG"/>
</dbReference>
<dbReference type="Pfam" id="PF04442">
    <property type="entry name" value="CtaG_Cox11"/>
    <property type="match status" value="1"/>
</dbReference>
<dbReference type="EMBL" id="SIUB01000001">
    <property type="protein sequence ID" value="TBN54987.1"/>
    <property type="molecule type" value="Genomic_DNA"/>
</dbReference>
<evidence type="ECO:0000256" key="4">
    <source>
        <dbReference type="ARBA" id="ARBA00015384"/>
    </source>
</evidence>
<keyword evidence="8 10" id="KW-0186">Copper</keyword>
<feature type="transmembrane region" description="Helical" evidence="11">
    <location>
        <begin position="17"/>
        <end position="38"/>
    </location>
</feature>
<dbReference type="PIRSF" id="PIRSF005413">
    <property type="entry name" value="COX11"/>
    <property type="match status" value="1"/>
</dbReference>
<evidence type="ECO:0000313" key="13">
    <source>
        <dbReference type="Proteomes" id="UP000291613"/>
    </source>
</evidence>
<evidence type="ECO:0000256" key="1">
    <source>
        <dbReference type="ARBA" id="ARBA00004007"/>
    </source>
</evidence>
<gene>
    <name evidence="10" type="primary">ctaG</name>
    <name evidence="12" type="ORF">EYR15_02230</name>
</gene>
<evidence type="ECO:0000256" key="9">
    <source>
        <dbReference type="ARBA" id="ARBA00023136"/>
    </source>
</evidence>
<keyword evidence="6 10" id="KW-0735">Signal-anchor</keyword>
<keyword evidence="10" id="KW-1003">Cell membrane</keyword>
<proteinExistence type="inferred from homology"/>
<dbReference type="GO" id="GO:0005507">
    <property type="term" value="F:copper ion binding"/>
    <property type="evidence" value="ECO:0007669"/>
    <property type="project" value="InterPro"/>
</dbReference>
<comment type="subcellular location">
    <subcellularLocation>
        <location evidence="2 10">Cell inner membrane</location>
        <topology evidence="2 10">Single-pass type II membrane protein</topology>
        <orientation evidence="2 10">Periplasmic side</orientation>
    </subcellularLocation>
</comment>
<organism evidence="12 13">
    <name type="scientific">Hansschlegelia quercus</name>
    <dbReference type="NCBI Taxonomy" id="2528245"/>
    <lineage>
        <taxon>Bacteria</taxon>
        <taxon>Pseudomonadati</taxon>
        <taxon>Pseudomonadota</taxon>
        <taxon>Alphaproteobacteria</taxon>
        <taxon>Hyphomicrobiales</taxon>
        <taxon>Methylopilaceae</taxon>
        <taxon>Hansschlegelia</taxon>
    </lineage>
</organism>
<feature type="topological domain" description="Periplasmic" evidence="10">
    <location>
        <begin position="38"/>
        <end position="199"/>
    </location>
</feature>
<keyword evidence="10" id="KW-0997">Cell inner membrane</keyword>
<dbReference type="FunFam" id="2.60.370.10:FF:000001">
    <property type="entry name" value="COX11 cytochrome c oxidase assembly homolog"/>
    <property type="match status" value="1"/>
</dbReference>
<dbReference type="SUPFAM" id="SSF110111">
    <property type="entry name" value="Ctag/Cox11"/>
    <property type="match status" value="1"/>
</dbReference>